<dbReference type="PROSITE" id="PS50126">
    <property type="entry name" value="S1"/>
    <property type="match status" value="1"/>
</dbReference>
<feature type="compositionally biased region" description="Basic and acidic residues" evidence="1">
    <location>
        <begin position="881"/>
        <end position="898"/>
    </location>
</feature>
<sequence>MSEAWPPPHTYERNDHQVHPCGGIYLTAVTGLPTKIDPPWLGYLPSGKVTAQEGVPSPGVVQCSQKSGLNCNPSGPPSPAPLHTGGPKMKVAVTALTLFLFPTKGEAVAKYTFIASRPRFPLQSGREGTHTNVGRKKKKKKNQINQINISGNDLFEYFVTLSNEEDKMNEERKKKKKNYSVTYIQKLPKKNLLLKRWKYDLYEKIKEKMKRDQQLMSRTKVCRHKYKLPVDFFKLGDQVRGKIVQVEDHLIKLDVNALNFAHLYIKRYSEEKAQLRKKFQVGKHIDVVICYIHRKNGIIQVTDNEEEIKALRRGLQKLRDAGVLRPRTGEAGEAGEAGEVASNMEDSLEDSPEEPPSNQTNLPPGNTANSANTANAVNTANPVTKELGVEFRTNEEGQDLMYVKEESASGKKKNITHFKIEDTVSGVVKYINEEGAYIDIGCKTLAFLNLGHYNKDPKSLVKEVKKKKISIGDYLRNLKVRKVDVLSQRLEVTLYSQEEEACLRVLNQQETLKEQNKYMPCPSYVTHNYHMINYLKKYNELKKKKKKNVHNLFDKKEQLNEFKKISHLKKSQFAPFMLRYNELTSPNSNYEDMLEQHADNEQFLQEIGALPSPDDEQVQDKFSLESLKKQNKALRDEIERFREGSSNTDTADTDGNHHREEPPFGSTEMMHQNLNQFFSNHVDDHSDEPMERGSTERNTDGWEEDQTIPLEDEADDFFRLYHERANQKLKNKRDDSVVDGNKQTLRYLKDNISKIKESVLAEGERKTAVKRDRGEEVSGASGEVASGAPRDAANEMLRRWNQALTGGANKREGAAQGGLGTSRGPAGGGRPDWARYLDEAEGEDDEEEQQDEQYEEEDDDEDNHYNAADGRGRTPGRHAHRAEGKAKPADLHYVNEKERKKKLKRRNIFREDEQVEEDLPGGRGDYGDEQGDGVVGDDAVGDDAAGDSLADDSLADDSLADDDAAGERSFFNVKKELRHIISQNLSMNLPKDEEKCIEEASKLFGDDIKTWNEKMYHYFGDRDNVPLDGFDVYDEDEFRNNLVGKGVQEFSEYNKLLDAQQLDVTSERDFLGATYGGAGGPDGSGPTGRGPIGGDPTSGALSGDNLADPVSEGTSERGSTFAGIAPPPASTTQQAKLGEAPLEDDLESYLSTFVDEEGEHTDQKQHQKQHQAQHTKQYTHQHTQEKTHTQKGGPDLLPPKGKVKGEKTPVGESTDERASIWRDEIDKGGCLENGATRQPSDDTQMNRGDSNEGANSPAEEEINVADIVNKAINIGNLFRRKELAKLMQRRKTQESEGGGGADAGGGKFPRGGDEQCRYAQGFVENPQSKPFLRISKIVKYGDKEGTAPLEVKEQEKQNQNGKSNGEDDAMGSTLQEDHDELKPYRHASYEVLGYYKRKRKMRTFHELEAVEEGNDEDVILNEQDLLSKPSEDIQSDDKRDPHDEGKKKELLNIDRQMDLLFLHGQEDNLTGGNYVEKLLGEEKYKNKSANKEIDFLIRNYRYVNEHPDELIQNYYSSKGGQKNTPVDLPNGEVKNRLRGIPNGGVYKAERGEKLPTVEGKGEGKTHTARSTDFNIKQTNGTEAEANHLSDESLALRSWAFKLGLLKEEHMHLDDQSLINLFVRNHKFRRALKCYGIKNVQNVSIPLIYKITKLLYFERPFPRKEQTRKLNMD</sequence>
<feature type="compositionally biased region" description="Basic and acidic residues" evidence="1">
    <location>
        <begin position="1344"/>
        <end position="1356"/>
    </location>
</feature>
<feature type="compositionally biased region" description="Gly residues" evidence="1">
    <location>
        <begin position="815"/>
        <end position="830"/>
    </location>
</feature>
<dbReference type="VEuPathDB" id="PlasmoDB:PVPAM_050014300"/>
<dbReference type="eggNOG" id="ENOG502SCJV">
    <property type="taxonomic scope" value="Eukaryota"/>
</dbReference>
<feature type="compositionally biased region" description="Basic residues" evidence="1">
    <location>
        <begin position="1166"/>
        <end position="1179"/>
    </location>
</feature>
<name>A0A1G4GTB2_PLAVI</name>
<feature type="compositionally biased region" description="Basic residues" evidence="1">
    <location>
        <begin position="133"/>
        <end position="142"/>
    </location>
</feature>
<dbReference type="VEuPathDB" id="PlasmoDB:PVP01_0506800"/>
<dbReference type="InterPro" id="IPR003029">
    <property type="entry name" value="S1_domain"/>
</dbReference>
<dbReference type="SUPFAM" id="SSF50249">
    <property type="entry name" value="Nucleic acid-binding proteins"/>
    <property type="match status" value="2"/>
</dbReference>
<evidence type="ECO:0000313" key="3">
    <source>
        <dbReference type="EMBL" id="SCO65796.1"/>
    </source>
</evidence>
<feature type="domain" description="S1 motif" evidence="2">
    <location>
        <begin position="421"/>
        <end position="495"/>
    </location>
</feature>
<evidence type="ECO:0000256" key="1">
    <source>
        <dbReference type="SAM" id="MobiDB-lite"/>
    </source>
</evidence>
<feature type="compositionally biased region" description="Basic and acidic residues" evidence="1">
    <location>
        <begin position="1203"/>
        <end position="1229"/>
    </location>
</feature>
<feature type="compositionally biased region" description="Acidic residues" evidence="1">
    <location>
        <begin position="939"/>
        <end position="953"/>
    </location>
</feature>
<accession>A0A1G4GTB2</accession>
<dbReference type="EMBL" id="LT615243">
    <property type="protein sequence ID" value="SCO65796.1"/>
    <property type="molecule type" value="Genomic_DNA"/>
</dbReference>
<feature type="region of interest" description="Disordered" evidence="1">
    <location>
        <begin position="1287"/>
        <end position="1323"/>
    </location>
</feature>
<feature type="compositionally biased region" description="Basic and acidic residues" evidence="1">
    <location>
        <begin position="764"/>
        <end position="776"/>
    </location>
</feature>
<feature type="region of interest" description="Disordered" evidence="1">
    <location>
        <begin position="1425"/>
        <end position="1447"/>
    </location>
</feature>
<reference evidence="3 4" key="1">
    <citation type="submission" date="2016-07" db="EMBL/GenBank/DDBJ databases">
        <authorList>
            <consortium name="Pathogen Informatics"/>
        </authorList>
    </citation>
    <scope>NUCLEOTIDE SEQUENCE [LARGE SCALE GENOMIC DNA]</scope>
</reference>
<feature type="region of interest" description="Disordered" evidence="1">
    <location>
        <begin position="806"/>
        <end position="953"/>
    </location>
</feature>
<feature type="region of interest" description="Disordered" evidence="1">
    <location>
        <begin position="123"/>
        <end position="142"/>
    </location>
</feature>
<dbReference type="Gene3D" id="2.40.50.140">
    <property type="entry name" value="Nucleic acid-binding proteins"/>
    <property type="match status" value="2"/>
</dbReference>
<feature type="compositionally biased region" description="Polar residues" evidence="1">
    <location>
        <begin position="1235"/>
        <end position="1254"/>
    </location>
</feature>
<gene>
    <name evidence="3" type="ORF">PVT01_050009900</name>
</gene>
<feature type="compositionally biased region" description="Gly residues" evidence="1">
    <location>
        <begin position="1296"/>
        <end position="1309"/>
    </location>
</feature>
<protein>
    <recommendedName>
        <fullName evidence="2">S1 motif domain-containing protein</fullName>
    </recommendedName>
</protein>
<feature type="region of interest" description="Disordered" evidence="1">
    <location>
        <begin position="764"/>
        <end position="790"/>
    </location>
</feature>
<feature type="region of interest" description="Disordered" evidence="1">
    <location>
        <begin position="323"/>
        <end position="373"/>
    </location>
</feature>
<feature type="region of interest" description="Disordered" evidence="1">
    <location>
        <begin position="1073"/>
        <end position="1261"/>
    </location>
</feature>
<feature type="region of interest" description="Disordered" evidence="1">
    <location>
        <begin position="684"/>
        <end position="707"/>
    </location>
</feature>
<feature type="compositionally biased region" description="Basic and acidic residues" evidence="1">
    <location>
        <begin position="684"/>
        <end position="700"/>
    </location>
</feature>
<dbReference type="SMART" id="SM00316">
    <property type="entry name" value="S1"/>
    <property type="match status" value="2"/>
</dbReference>
<evidence type="ECO:0000313" key="4">
    <source>
        <dbReference type="Proteomes" id="UP000196402"/>
    </source>
</evidence>
<dbReference type="GO" id="GO:0003676">
    <property type="term" value="F:nucleic acid binding"/>
    <property type="evidence" value="ECO:0007669"/>
    <property type="project" value="InterPro"/>
</dbReference>
<dbReference type="VEuPathDB" id="PlasmoDB:PVX_088975"/>
<feature type="region of interest" description="Disordered" evidence="1">
    <location>
        <begin position="640"/>
        <end position="662"/>
    </location>
</feature>
<organism evidence="3 4">
    <name type="scientific">Plasmodium vivax</name>
    <name type="common">malaria parasite P. vivax</name>
    <dbReference type="NCBI Taxonomy" id="5855"/>
    <lineage>
        <taxon>Eukaryota</taxon>
        <taxon>Sar</taxon>
        <taxon>Alveolata</taxon>
        <taxon>Apicomplexa</taxon>
        <taxon>Aconoidasida</taxon>
        <taxon>Haemosporida</taxon>
        <taxon>Plasmodiidae</taxon>
        <taxon>Plasmodium</taxon>
        <taxon>Plasmodium (Plasmodium)</taxon>
    </lineage>
</organism>
<feature type="region of interest" description="Disordered" evidence="1">
    <location>
        <begin position="1344"/>
        <end position="1381"/>
    </location>
</feature>
<dbReference type="Proteomes" id="UP000196402">
    <property type="component" value="Chromosome 5"/>
</dbReference>
<evidence type="ECO:0000259" key="2">
    <source>
        <dbReference type="PROSITE" id="PS50126"/>
    </source>
</evidence>
<feature type="compositionally biased region" description="Acidic residues" evidence="1">
    <location>
        <begin position="839"/>
        <end position="862"/>
    </location>
</feature>
<dbReference type="VEuPathDB" id="PlasmoDB:PVW1_050011700"/>
<dbReference type="InterPro" id="IPR012340">
    <property type="entry name" value="NA-bd_OB-fold"/>
</dbReference>
<feature type="compositionally biased region" description="Gly residues" evidence="1">
    <location>
        <begin position="1074"/>
        <end position="1093"/>
    </location>
</feature>
<feature type="compositionally biased region" description="Basic and acidic residues" evidence="1">
    <location>
        <begin position="1429"/>
        <end position="1447"/>
    </location>
</feature>
<proteinExistence type="predicted"/>